<dbReference type="GO" id="GO:0016787">
    <property type="term" value="F:hydrolase activity"/>
    <property type="evidence" value="ECO:0007669"/>
    <property type="project" value="UniProtKB-KW"/>
</dbReference>
<evidence type="ECO:0000313" key="10">
    <source>
        <dbReference type="EMBL" id="KAK3358093.1"/>
    </source>
</evidence>
<dbReference type="InterPro" id="IPR007751">
    <property type="entry name" value="DUF676_lipase-like"/>
</dbReference>
<keyword evidence="7" id="KW-0472">Membrane</keyword>
<name>A0AAJ0MH22_9PEZI</name>
<comment type="caution">
    <text evidence="10">The sequence shown here is derived from an EMBL/GenBank/DDBJ whole genome shotgun (WGS) entry which is preliminary data.</text>
</comment>
<gene>
    <name evidence="10" type="ORF">B0T25DRAFT_622617</name>
</gene>
<dbReference type="GO" id="GO:0005783">
    <property type="term" value="C:endoplasmic reticulum"/>
    <property type="evidence" value="ECO:0007669"/>
    <property type="project" value="UniProtKB-SubCell"/>
</dbReference>
<evidence type="ECO:0000256" key="2">
    <source>
        <dbReference type="ARBA" id="ARBA00004240"/>
    </source>
</evidence>
<sequence>MVMLNQISEMKDGSCGRRSFSSTLKKNGKRLGGGNLLWHSTKGIYGLKKCHDVADAVADIVFVHGLTGNRETTWTDKTTGVFWPLHLLKTDIPKTRIVTFGYDADIAHFWAPASQNCIRNHAINLANAIAQLRERTETENRPIIFVTHSLGGLVLEDAMLASRNSPEPHLQNIYDTTVGVCFLGTPHCGSTLANWGAVFGQIANTVKKINTNLLKVLEPESEVLAIIQGDFHAMLRSRSDQGRPSLSITCFYEELPVKGVGEIVPKHSAILPVYNSIGIRANHMDMARFSDKEDQGYLSVSTELLRWVRAIQKAQGVKATSSPALAIPPNILYPPGSQGHYQYPPGYNPYYQQAQSPVHPVQQAGPPPEWQQSPRLLPTSSSPPESQGGNVISGSINGNRGTIFQGTFSGPVTL</sequence>
<feature type="compositionally biased region" description="Polar residues" evidence="8">
    <location>
        <begin position="402"/>
        <end position="414"/>
    </location>
</feature>
<evidence type="ECO:0000256" key="1">
    <source>
        <dbReference type="ARBA" id="ARBA00004173"/>
    </source>
</evidence>
<evidence type="ECO:0000256" key="8">
    <source>
        <dbReference type="SAM" id="MobiDB-lite"/>
    </source>
</evidence>
<feature type="domain" description="DUF676" evidence="9">
    <location>
        <begin position="60"/>
        <end position="196"/>
    </location>
</feature>
<proteinExistence type="inferred from homology"/>
<comment type="subcellular location">
    <subcellularLocation>
        <location evidence="2">Endoplasmic reticulum</location>
    </subcellularLocation>
    <subcellularLocation>
        <location evidence="3">Membrane</location>
    </subcellularLocation>
    <subcellularLocation>
        <location evidence="1">Mitochondrion</location>
    </subcellularLocation>
</comment>
<evidence type="ECO:0000259" key="9">
    <source>
        <dbReference type="Pfam" id="PF05057"/>
    </source>
</evidence>
<keyword evidence="11" id="KW-1185">Reference proteome</keyword>
<dbReference type="AlphaFoldDB" id="A0AAJ0MH22"/>
<accession>A0AAJ0MH22</accession>
<feature type="region of interest" description="Disordered" evidence="8">
    <location>
        <begin position="344"/>
        <end position="414"/>
    </location>
</feature>
<dbReference type="SUPFAM" id="SSF53474">
    <property type="entry name" value="alpha/beta-Hydrolases"/>
    <property type="match status" value="1"/>
</dbReference>
<dbReference type="EMBL" id="JAUIQD010000003">
    <property type="protein sequence ID" value="KAK3358093.1"/>
    <property type="molecule type" value="Genomic_DNA"/>
</dbReference>
<keyword evidence="10" id="KW-0378">Hydrolase</keyword>
<dbReference type="Pfam" id="PF05057">
    <property type="entry name" value="DUF676"/>
    <property type="match status" value="1"/>
</dbReference>
<dbReference type="PANTHER" id="PTHR48182">
    <property type="entry name" value="PROTEIN SERAC1"/>
    <property type="match status" value="1"/>
</dbReference>
<dbReference type="InterPro" id="IPR052374">
    <property type="entry name" value="SERAC1"/>
</dbReference>
<feature type="compositionally biased region" description="Low complexity" evidence="8">
    <location>
        <begin position="344"/>
        <end position="355"/>
    </location>
</feature>
<keyword evidence="6" id="KW-0496">Mitochondrion</keyword>
<evidence type="ECO:0000256" key="5">
    <source>
        <dbReference type="ARBA" id="ARBA00022824"/>
    </source>
</evidence>
<reference evidence="10" key="1">
    <citation type="journal article" date="2023" name="Mol. Phylogenet. Evol.">
        <title>Genome-scale phylogeny and comparative genomics of the fungal order Sordariales.</title>
        <authorList>
            <person name="Hensen N."/>
            <person name="Bonometti L."/>
            <person name="Westerberg I."/>
            <person name="Brannstrom I.O."/>
            <person name="Guillou S."/>
            <person name="Cros-Aarteil S."/>
            <person name="Calhoun S."/>
            <person name="Haridas S."/>
            <person name="Kuo A."/>
            <person name="Mondo S."/>
            <person name="Pangilinan J."/>
            <person name="Riley R."/>
            <person name="LaButti K."/>
            <person name="Andreopoulos B."/>
            <person name="Lipzen A."/>
            <person name="Chen C."/>
            <person name="Yan M."/>
            <person name="Daum C."/>
            <person name="Ng V."/>
            <person name="Clum A."/>
            <person name="Steindorff A."/>
            <person name="Ohm R.A."/>
            <person name="Martin F."/>
            <person name="Silar P."/>
            <person name="Natvig D.O."/>
            <person name="Lalanne C."/>
            <person name="Gautier V."/>
            <person name="Ament-Velasquez S.L."/>
            <person name="Kruys A."/>
            <person name="Hutchinson M.I."/>
            <person name="Powell A.J."/>
            <person name="Barry K."/>
            <person name="Miller A.N."/>
            <person name="Grigoriev I.V."/>
            <person name="Debuchy R."/>
            <person name="Gladieux P."/>
            <person name="Hiltunen Thoren M."/>
            <person name="Johannesson H."/>
        </authorList>
    </citation>
    <scope>NUCLEOTIDE SEQUENCE</scope>
    <source>
        <strain evidence="10">CBS 955.72</strain>
    </source>
</reference>
<organism evidence="10 11">
    <name type="scientific">Lasiosphaeria hispida</name>
    <dbReference type="NCBI Taxonomy" id="260671"/>
    <lineage>
        <taxon>Eukaryota</taxon>
        <taxon>Fungi</taxon>
        <taxon>Dikarya</taxon>
        <taxon>Ascomycota</taxon>
        <taxon>Pezizomycotina</taxon>
        <taxon>Sordariomycetes</taxon>
        <taxon>Sordariomycetidae</taxon>
        <taxon>Sordariales</taxon>
        <taxon>Lasiosphaeriaceae</taxon>
        <taxon>Lasiosphaeria</taxon>
    </lineage>
</organism>
<reference evidence="10" key="2">
    <citation type="submission" date="2023-06" db="EMBL/GenBank/DDBJ databases">
        <authorList>
            <consortium name="Lawrence Berkeley National Laboratory"/>
            <person name="Haridas S."/>
            <person name="Hensen N."/>
            <person name="Bonometti L."/>
            <person name="Westerberg I."/>
            <person name="Brannstrom I.O."/>
            <person name="Guillou S."/>
            <person name="Cros-Aarteil S."/>
            <person name="Calhoun S."/>
            <person name="Kuo A."/>
            <person name="Mondo S."/>
            <person name="Pangilinan J."/>
            <person name="Riley R."/>
            <person name="Labutti K."/>
            <person name="Andreopoulos B."/>
            <person name="Lipzen A."/>
            <person name="Chen C."/>
            <person name="Yanf M."/>
            <person name="Daum C."/>
            <person name="Ng V."/>
            <person name="Clum A."/>
            <person name="Steindorff A."/>
            <person name="Ohm R."/>
            <person name="Martin F."/>
            <person name="Silar P."/>
            <person name="Natvig D."/>
            <person name="Lalanne C."/>
            <person name="Gautier V."/>
            <person name="Ament-Velasquez S.L."/>
            <person name="Kruys A."/>
            <person name="Hutchinson M.I."/>
            <person name="Powell A.J."/>
            <person name="Barry K."/>
            <person name="Miller A.N."/>
            <person name="Grigoriev I.V."/>
            <person name="Debuchy R."/>
            <person name="Gladieux P."/>
            <person name="Thoren M.H."/>
            <person name="Johannesson H."/>
        </authorList>
    </citation>
    <scope>NUCLEOTIDE SEQUENCE</scope>
    <source>
        <strain evidence="10">CBS 955.72</strain>
    </source>
</reference>
<evidence type="ECO:0000256" key="6">
    <source>
        <dbReference type="ARBA" id="ARBA00023128"/>
    </source>
</evidence>
<evidence type="ECO:0000256" key="4">
    <source>
        <dbReference type="ARBA" id="ARBA00007920"/>
    </source>
</evidence>
<dbReference type="InterPro" id="IPR029058">
    <property type="entry name" value="AB_hydrolase_fold"/>
</dbReference>
<dbReference type="PANTHER" id="PTHR48182:SF2">
    <property type="entry name" value="PROTEIN SERAC1"/>
    <property type="match status" value="1"/>
</dbReference>
<evidence type="ECO:0000313" key="11">
    <source>
        <dbReference type="Proteomes" id="UP001275084"/>
    </source>
</evidence>
<dbReference type="Gene3D" id="3.40.50.1820">
    <property type="entry name" value="alpha/beta hydrolase"/>
    <property type="match status" value="1"/>
</dbReference>
<keyword evidence="5" id="KW-0256">Endoplasmic reticulum</keyword>
<dbReference type="Proteomes" id="UP001275084">
    <property type="component" value="Unassembled WGS sequence"/>
</dbReference>
<protein>
    <submittedName>
        <fullName evidence="10">Alpha/Beta hydrolase protein</fullName>
    </submittedName>
</protein>
<evidence type="ECO:0000256" key="7">
    <source>
        <dbReference type="ARBA" id="ARBA00023136"/>
    </source>
</evidence>
<comment type="similarity">
    <text evidence="4">Belongs to the putative lipase ROG1 family.</text>
</comment>
<feature type="compositionally biased region" description="Low complexity" evidence="8">
    <location>
        <begin position="373"/>
        <end position="401"/>
    </location>
</feature>
<dbReference type="GO" id="GO:0016020">
    <property type="term" value="C:membrane"/>
    <property type="evidence" value="ECO:0007669"/>
    <property type="project" value="UniProtKB-SubCell"/>
</dbReference>
<dbReference type="GO" id="GO:0005739">
    <property type="term" value="C:mitochondrion"/>
    <property type="evidence" value="ECO:0007669"/>
    <property type="project" value="UniProtKB-SubCell"/>
</dbReference>
<evidence type="ECO:0000256" key="3">
    <source>
        <dbReference type="ARBA" id="ARBA00004370"/>
    </source>
</evidence>